<gene>
    <name evidence="10" type="ORF">EVEC_LOCUS11908</name>
</gene>
<dbReference type="Pfam" id="PF03946">
    <property type="entry name" value="Ribosomal_L11_N"/>
    <property type="match status" value="1"/>
</dbReference>
<dbReference type="PANTHER" id="PTHR11661">
    <property type="entry name" value="60S RIBOSOMAL PROTEIN L12"/>
    <property type="match status" value="1"/>
</dbReference>
<evidence type="ECO:0000256" key="3">
    <source>
        <dbReference type="ARBA" id="ARBA00023274"/>
    </source>
</evidence>
<feature type="domain" description="Large ribosomal subunit protein uL11 C-terminal" evidence="8">
    <location>
        <begin position="96"/>
        <end position="164"/>
    </location>
</feature>
<dbReference type="GO" id="GO:0003735">
    <property type="term" value="F:structural constituent of ribosome"/>
    <property type="evidence" value="ECO:0007669"/>
    <property type="project" value="InterPro"/>
</dbReference>
<comment type="subunit">
    <text evidence="4">Component of the mitochondrial ribosome large subunit (39S) which comprises a 16S rRNA and about 50 distinct proteins.</text>
</comment>
<dbReference type="OrthoDB" id="1091498at2759"/>
<dbReference type="Pfam" id="PF00298">
    <property type="entry name" value="Ribosomal_L11"/>
    <property type="match status" value="1"/>
</dbReference>
<dbReference type="InterPro" id="IPR020783">
    <property type="entry name" value="Ribosomal_uL11_C"/>
</dbReference>
<evidence type="ECO:0000256" key="2">
    <source>
        <dbReference type="ARBA" id="ARBA00022980"/>
    </source>
</evidence>
<feature type="domain" description="Large ribosomal subunit protein uL11 N-terminal" evidence="9">
    <location>
        <begin position="34"/>
        <end position="90"/>
    </location>
</feature>
<dbReference type="EMBL" id="UXUI01012940">
    <property type="protein sequence ID" value="VDD97157.1"/>
    <property type="molecule type" value="Genomic_DNA"/>
</dbReference>
<evidence type="ECO:0000256" key="4">
    <source>
        <dbReference type="ARBA" id="ARBA00038782"/>
    </source>
</evidence>
<dbReference type="InterPro" id="IPR036796">
    <property type="entry name" value="Ribosomal_uL11_N_sf"/>
</dbReference>
<dbReference type="GO" id="GO:0005762">
    <property type="term" value="C:mitochondrial large ribosomal subunit"/>
    <property type="evidence" value="ECO:0007669"/>
    <property type="project" value="TreeGrafter"/>
</dbReference>
<reference evidence="12" key="1">
    <citation type="submission" date="2017-02" db="UniProtKB">
        <authorList>
            <consortium name="WormBaseParasite"/>
        </authorList>
    </citation>
    <scope>IDENTIFICATION</scope>
</reference>
<organism evidence="12">
    <name type="scientific">Enterobius vermicularis</name>
    <name type="common">Human pinworm</name>
    <dbReference type="NCBI Taxonomy" id="51028"/>
    <lineage>
        <taxon>Eukaryota</taxon>
        <taxon>Metazoa</taxon>
        <taxon>Ecdysozoa</taxon>
        <taxon>Nematoda</taxon>
        <taxon>Chromadorea</taxon>
        <taxon>Rhabditida</taxon>
        <taxon>Spirurina</taxon>
        <taxon>Oxyuridomorpha</taxon>
        <taxon>Oxyuroidea</taxon>
        <taxon>Oxyuridae</taxon>
        <taxon>Enterobius</taxon>
    </lineage>
</organism>
<keyword evidence="3 7" id="KW-0687">Ribonucleoprotein</keyword>
<dbReference type="WBParaSite" id="EVEC_0001273501-mRNA-1">
    <property type="protein sequence ID" value="EVEC_0001273501-mRNA-1"/>
    <property type="gene ID" value="EVEC_0001273501"/>
</dbReference>
<dbReference type="CDD" id="cd00349">
    <property type="entry name" value="Ribosomal_L11"/>
    <property type="match status" value="1"/>
</dbReference>
<evidence type="ECO:0000256" key="1">
    <source>
        <dbReference type="ARBA" id="ARBA00010537"/>
    </source>
</evidence>
<dbReference type="HAMAP" id="MF_00736">
    <property type="entry name" value="Ribosomal_uL11"/>
    <property type="match status" value="1"/>
</dbReference>
<evidence type="ECO:0000313" key="10">
    <source>
        <dbReference type="EMBL" id="VDD97157.1"/>
    </source>
</evidence>
<evidence type="ECO:0000256" key="6">
    <source>
        <dbReference type="ARBA" id="ARBA00041455"/>
    </source>
</evidence>
<comment type="similarity">
    <text evidence="1 7">Belongs to the universal ribosomal protein uL11 family.</text>
</comment>
<proteinExistence type="inferred from homology"/>
<sequence>MATKAFRGKKKNTIKVIHSLLIRTNIGVALCISTFIRAQMATAAPPLGPMLGQRGLNIAAFCKHFNNETSNIQPGVPLPTRIKVKEDRSYDLEICTPTSSWLIKKAAGIRRGAETSSEIVGKLSVKHVYEIAKMKSQDKALVGVPLKDICQMVVRTCHSVGVQVVNEDINPTEYKTFLENRKKYLDERLQLYADKKAAKVLKSG</sequence>
<name>A0A0N4VP12_ENTVE</name>
<evidence type="ECO:0000259" key="9">
    <source>
        <dbReference type="Pfam" id="PF03946"/>
    </source>
</evidence>
<accession>A0A0N4VP12</accession>
<dbReference type="AlphaFoldDB" id="A0A0N4VP12"/>
<dbReference type="FunFam" id="1.10.10.250:FF:000003">
    <property type="entry name" value="Mitochondrial ribosomal protein L11"/>
    <property type="match status" value="1"/>
</dbReference>
<dbReference type="Proteomes" id="UP000274131">
    <property type="component" value="Unassembled WGS sequence"/>
</dbReference>
<evidence type="ECO:0000259" key="8">
    <source>
        <dbReference type="Pfam" id="PF00298"/>
    </source>
</evidence>
<dbReference type="SMART" id="SM00649">
    <property type="entry name" value="RL11"/>
    <property type="match status" value="1"/>
</dbReference>
<evidence type="ECO:0000256" key="5">
    <source>
        <dbReference type="ARBA" id="ARBA00040104"/>
    </source>
</evidence>
<dbReference type="PANTHER" id="PTHR11661:SF1">
    <property type="entry name" value="LARGE RIBOSOMAL SUBUNIT PROTEIN UL11M"/>
    <property type="match status" value="1"/>
</dbReference>
<dbReference type="InterPro" id="IPR000911">
    <property type="entry name" value="Ribosomal_uL11"/>
</dbReference>
<dbReference type="SUPFAM" id="SSF54747">
    <property type="entry name" value="Ribosomal L11/L12e N-terminal domain"/>
    <property type="match status" value="1"/>
</dbReference>
<protein>
    <recommendedName>
        <fullName evidence="5">Large ribosomal subunit protein uL11m</fullName>
    </recommendedName>
    <alternativeName>
        <fullName evidence="6">39S ribosomal protein L11, mitochondrial</fullName>
    </alternativeName>
</protein>
<dbReference type="Gene3D" id="1.10.10.250">
    <property type="entry name" value="Ribosomal protein L11, C-terminal domain"/>
    <property type="match status" value="1"/>
</dbReference>
<keyword evidence="2 7" id="KW-0689">Ribosomal protein</keyword>
<dbReference type="GO" id="GO:0006412">
    <property type="term" value="P:translation"/>
    <property type="evidence" value="ECO:0007669"/>
    <property type="project" value="InterPro"/>
</dbReference>
<keyword evidence="11" id="KW-1185">Reference proteome</keyword>
<dbReference type="STRING" id="51028.A0A0N4VP12"/>
<evidence type="ECO:0000256" key="7">
    <source>
        <dbReference type="RuleBase" id="RU003978"/>
    </source>
</evidence>
<dbReference type="Gene3D" id="3.30.1550.10">
    <property type="entry name" value="Ribosomal protein L11/L12, N-terminal domain"/>
    <property type="match status" value="1"/>
</dbReference>
<dbReference type="InterPro" id="IPR036769">
    <property type="entry name" value="Ribosomal_uL11_C_sf"/>
</dbReference>
<evidence type="ECO:0000313" key="11">
    <source>
        <dbReference type="Proteomes" id="UP000274131"/>
    </source>
</evidence>
<dbReference type="SUPFAM" id="SSF46906">
    <property type="entry name" value="Ribosomal protein L11, C-terminal domain"/>
    <property type="match status" value="1"/>
</dbReference>
<reference evidence="10 11" key="2">
    <citation type="submission" date="2018-10" db="EMBL/GenBank/DDBJ databases">
        <authorList>
            <consortium name="Pathogen Informatics"/>
        </authorList>
    </citation>
    <scope>NUCLEOTIDE SEQUENCE [LARGE SCALE GENOMIC DNA]</scope>
</reference>
<evidence type="ECO:0000313" key="12">
    <source>
        <dbReference type="WBParaSite" id="EVEC_0001273501-mRNA-1"/>
    </source>
</evidence>
<dbReference type="GO" id="GO:0070180">
    <property type="term" value="F:large ribosomal subunit rRNA binding"/>
    <property type="evidence" value="ECO:0007669"/>
    <property type="project" value="TreeGrafter"/>
</dbReference>
<dbReference type="InterPro" id="IPR020784">
    <property type="entry name" value="Ribosomal_uL11_N"/>
</dbReference>